<sequence>MKKKMLSALMLLCTLSGFAQDIPAREVPSVVMNVFNQKFPKAADVEWERKGELYKVEFEISRKDHSLWINESGNVVKHKEDIRSADLPAAVKTVIAKDYKGYRIDDVEKLQNGKETLYKVELKKGSEDVDVFFDHQGKKVENVKM</sequence>
<evidence type="ECO:0000313" key="3">
    <source>
        <dbReference type="EMBL" id="REA58992.1"/>
    </source>
</evidence>
<accession>A0A3D8Y7K4</accession>
<dbReference type="EMBL" id="QNUL01000017">
    <property type="protein sequence ID" value="REA58992.1"/>
    <property type="molecule type" value="Genomic_DNA"/>
</dbReference>
<evidence type="ECO:0000313" key="4">
    <source>
        <dbReference type="Proteomes" id="UP000256373"/>
    </source>
</evidence>
<dbReference type="OrthoDB" id="1121502at2"/>
<name>A0A3D8Y7K4_9BACT</name>
<dbReference type="SUPFAM" id="SSF160574">
    <property type="entry name" value="BT0923-like"/>
    <property type="match status" value="1"/>
</dbReference>
<feature type="signal peptide" evidence="1">
    <location>
        <begin position="1"/>
        <end position="19"/>
    </location>
</feature>
<dbReference type="AlphaFoldDB" id="A0A3D8Y7K4"/>
<feature type="domain" description="Putative beta-lactamase-inhibitor-like PepSY-like" evidence="2">
    <location>
        <begin position="67"/>
        <end position="138"/>
    </location>
</feature>
<gene>
    <name evidence="3" type="ORF">DSL64_18695</name>
</gene>
<dbReference type="Pfam" id="PF11396">
    <property type="entry name" value="PepSY_like"/>
    <property type="match status" value="1"/>
</dbReference>
<organism evidence="3 4">
    <name type="scientific">Dyadobacter luteus</name>
    <dbReference type="NCBI Taxonomy" id="2259619"/>
    <lineage>
        <taxon>Bacteria</taxon>
        <taxon>Pseudomonadati</taxon>
        <taxon>Bacteroidota</taxon>
        <taxon>Cytophagia</taxon>
        <taxon>Cytophagales</taxon>
        <taxon>Spirosomataceae</taxon>
        <taxon>Dyadobacter</taxon>
    </lineage>
</organism>
<keyword evidence="1" id="KW-0732">Signal</keyword>
<dbReference type="InterPro" id="IPR021533">
    <property type="entry name" value="PepSY-like"/>
</dbReference>
<proteinExistence type="predicted"/>
<comment type="caution">
    <text evidence="3">The sequence shown here is derived from an EMBL/GenBank/DDBJ whole genome shotgun (WGS) entry which is preliminary data.</text>
</comment>
<reference evidence="3 4" key="1">
    <citation type="submission" date="2018-07" db="EMBL/GenBank/DDBJ databases">
        <title>Dyadobacter roseus sp. nov., isolated from rose rhizosphere soil.</title>
        <authorList>
            <person name="Chen L."/>
        </authorList>
    </citation>
    <scope>NUCLEOTIDE SEQUENCE [LARGE SCALE GENOMIC DNA]</scope>
    <source>
        <strain evidence="3 4">RS19</strain>
    </source>
</reference>
<protein>
    <recommendedName>
        <fullName evidence="2">Putative beta-lactamase-inhibitor-like PepSY-like domain-containing protein</fullName>
    </recommendedName>
</protein>
<evidence type="ECO:0000259" key="2">
    <source>
        <dbReference type="Pfam" id="PF11396"/>
    </source>
</evidence>
<dbReference type="Gene3D" id="3.10.450.360">
    <property type="match status" value="1"/>
</dbReference>
<keyword evidence="4" id="KW-1185">Reference proteome</keyword>
<evidence type="ECO:0000256" key="1">
    <source>
        <dbReference type="SAM" id="SignalP"/>
    </source>
</evidence>
<feature type="chain" id="PRO_5017583417" description="Putative beta-lactamase-inhibitor-like PepSY-like domain-containing protein" evidence="1">
    <location>
        <begin position="20"/>
        <end position="145"/>
    </location>
</feature>
<dbReference type="RefSeq" id="WP_115832450.1">
    <property type="nucleotide sequence ID" value="NZ_QNUL01000017.1"/>
</dbReference>
<dbReference type="Proteomes" id="UP000256373">
    <property type="component" value="Unassembled WGS sequence"/>
</dbReference>